<dbReference type="InParanoid" id="C4JS05"/>
<feature type="transmembrane region" description="Helical" evidence="1">
    <location>
        <begin position="6"/>
        <end position="29"/>
    </location>
</feature>
<dbReference type="HOGENOM" id="CLU_1176176_0_0_1"/>
<evidence type="ECO:0000256" key="1">
    <source>
        <dbReference type="SAM" id="Phobius"/>
    </source>
</evidence>
<dbReference type="RefSeq" id="XP_002584555.1">
    <property type="nucleotide sequence ID" value="XM_002584509.1"/>
</dbReference>
<dbReference type="Proteomes" id="UP000002058">
    <property type="component" value="Unassembled WGS sequence"/>
</dbReference>
<keyword evidence="1" id="KW-0812">Transmembrane</keyword>
<evidence type="ECO:0000313" key="2">
    <source>
        <dbReference type="EMBL" id="EEP80402.1"/>
    </source>
</evidence>
<keyword evidence="3" id="KW-1185">Reference proteome</keyword>
<dbReference type="VEuPathDB" id="FungiDB:UREG_05244"/>
<accession>C4JS05</accession>
<proteinExistence type="predicted"/>
<gene>
    <name evidence="2" type="ORF">UREG_05244</name>
</gene>
<dbReference type="KEGG" id="ure:UREG_05244"/>
<sequence length="236" mass="26918">MAISSPLIPVIPMLLILSLFYLEPVFDLLRMHWVASMTRKVKGFFESKRSLEAQNRWIDAMKDTTLQHYEAMQAKACIKQQALDLLCTEEHKDLVASVLAGQGESLIWNNKELWNVGQEQHELRIRKPKGARVREYQMTVCRRQRFLEENPVKFMSQPERHVNPTHDFRNTTAGRRGFLPTGGAFVLVANGMDGLREPLDGLRGSRLKAHHTFDFAILVKATLLAGGASRRPLLTQ</sequence>
<dbReference type="GeneID" id="8442102"/>
<reference evidence="3" key="1">
    <citation type="journal article" date="2009" name="Genome Res.">
        <title>Comparative genomic analyses of the human fungal pathogens Coccidioides and their relatives.</title>
        <authorList>
            <person name="Sharpton T.J."/>
            <person name="Stajich J.E."/>
            <person name="Rounsley S.D."/>
            <person name="Gardner M.J."/>
            <person name="Wortman J.R."/>
            <person name="Jordar V.S."/>
            <person name="Maiti R."/>
            <person name="Kodira C.D."/>
            <person name="Neafsey D.E."/>
            <person name="Zeng Q."/>
            <person name="Hung C.-Y."/>
            <person name="McMahan C."/>
            <person name="Muszewska A."/>
            <person name="Grynberg M."/>
            <person name="Mandel M.A."/>
            <person name="Kellner E.M."/>
            <person name="Barker B.M."/>
            <person name="Galgiani J.N."/>
            <person name="Orbach M.J."/>
            <person name="Kirkland T.N."/>
            <person name="Cole G.T."/>
            <person name="Henn M.R."/>
            <person name="Birren B.W."/>
            <person name="Taylor J.W."/>
        </authorList>
    </citation>
    <scope>NUCLEOTIDE SEQUENCE [LARGE SCALE GENOMIC DNA]</scope>
    <source>
        <strain evidence="3">UAMH 1704</strain>
    </source>
</reference>
<dbReference type="OrthoDB" id="4170161at2759"/>
<protein>
    <submittedName>
        <fullName evidence="2">Uncharacterized protein</fullName>
    </submittedName>
</protein>
<dbReference type="AlphaFoldDB" id="C4JS05"/>
<keyword evidence="1" id="KW-0472">Membrane</keyword>
<dbReference type="EMBL" id="CH476617">
    <property type="protein sequence ID" value="EEP80402.1"/>
    <property type="molecule type" value="Genomic_DNA"/>
</dbReference>
<evidence type="ECO:0000313" key="3">
    <source>
        <dbReference type="Proteomes" id="UP000002058"/>
    </source>
</evidence>
<name>C4JS05_UNCRE</name>
<organism evidence="2 3">
    <name type="scientific">Uncinocarpus reesii (strain UAMH 1704)</name>
    <dbReference type="NCBI Taxonomy" id="336963"/>
    <lineage>
        <taxon>Eukaryota</taxon>
        <taxon>Fungi</taxon>
        <taxon>Dikarya</taxon>
        <taxon>Ascomycota</taxon>
        <taxon>Pezizomycotina</taxon>
        <taxon>Eurotiomycetes</taxon>
        <taxon>Eurotiomycetidae</taxon>
        <taxon>Onygenales</taxon>
        <taxon>Onygenaceae</taxon>
        <taxon>Uncinocarpus</taxon>
    </lineage>
</organism>
<keyword evidence="1" id="KW-1133">Transmembrane helix</keyword>